<evidence type="ECO:0000313" key="2">
    <source>
        <dbReference type="EMBL" id="QHU17037.1"/>
    </source>
</evidence>
<organism evidence="2">
    <name type="scientific">viral metagenome</name>
    <dbReference type="NCBI Taxonomy" id="1070528"/>
    <lineage>
        <taxon>unclassified sequences</taxon>
        <taxon>metagenomes</taxon>
        <taxon>organismal metagenomes</taxon>
    </lineage>
</organism>
<accession>A0A6C0KJP8</accession>
<name>A0A6C0KJP8_9ZZZZ</name>
<feature type="transmembrane region" description="Helical" evidence="1">
    <location>
        <begin position="20"/>
        <end position="39"/>
    </location>
</feature>
<dbReference type="EMBL" id="MN740898">
    <property type="protein sequence ID" value="QHU17037.1"/>
    <property type="molecule type" value="Genomic_DNA"/>
</dbReference>
<reference evidence="2" key="1">
    <citation type="journal article" date="2020" name="Nature">
        <title>Giant virus diversity and host interactions through global metagenomics.</title>
        <authorList>
            <person name="Schulz F."/>
            <person name="Roux S."/>
            <person name="Paez-Espino D."/>
            <person name="Jungbluth S."/>
            <person name="Walsh D.A."/>
            <person name="Denef V.J."/>
            <person name="McMahon K.D."/>
            <person name="Konstantinidis K.T."/>
            <person name="Eloe-Fadrosh E.A."/>
            <person name="Kyrpides N.C."/>
            <person name="Woyke T."/>
        </authorList>
    </citation>
    <scope>NUCLEOTIDE SEQUENCE</scope>
    <source>
        <strain evidence="2">GVMAG-S-3300012000-57</strain>
    </source>
</reference>
<protein>
    <submittedName>
        <fullName evidence="2">Uncharacterized protein</fullName>
    </submittedName>
</protein>
<proteinExistence type="predicted"/>
<keyword evidence="1" id="KW-1133">Transmembrane helix</keyword>
<evidence type="ECO:0000256" key="1">
    <source>
        <dbReference type="SAM" id="Phobius"/>
    </source>
</evidence>
<dbReference type="AlphaFoldDB" id="A0A6C0KJP8"/>
<feature type="transmembrane region" description="Helical" evidence="1">
    <location>
        <begin position="64"/>
        <end position="85"/>
    </location>
</feature>
<sequence>MSIKKHVHNITMLKQIVRVYKVHIAIFMFLVIFSMIHLLKPQLLYNEDGGFRPFGVGYRHKTVVPIWLAAIFIAIFCYLGVLAYLRI</sequence>
<keyword evidence="1" id="KW-0472">Membrane</keyword>
<keyword evidence="1" id="KW-0812">Transmembrane</keyword>